<name>A0AAW5TMG4_STRAP</name>
<dbReference type="Proteomes" id="UP001208853">
    <property type="component" value="Unassembled WGS sequence"/>
</dbReference>
<evidence type="ECO:0000256" key="5">
    <source>
        <dbReference type="ARBA" id="ARBA00023136"/>
    </source>
</evidence>
<keyword evidence="3 6" id="KW-0812">Transmembrane</keyword>
<keyword evidence="5 6" id="KW-0472">Membrane</keyword>
<accession>A0AAW5TMG4</accession>
<comment type="caution">
    <text evidence="7">The sequence shown here is derived from an EMBL/GenBank/DDBJ whole genome shotgun (WGS) entry which is preliminary data.</text>
</comment>
<dbReference type="GO" id="GO:0005886">
    <property type="term" value="C:plasma membrane"/>
    <property type="evidence" value="ECO:0007669"/>
    <property type="project" value="UniProtKB-SubCell"/>
</dbReference>
<dbReference type="EMBL" id="JAPAIK010000572">
    <property type="protein sequence ID" value="MCW1073773.1"/>
    <property type="molecule type" value="Genomic_DNA"/>
</dbReference>
<protein>
    <submittedName>
        <fullName evidence="7">YfcC family protein</fullName>
    </submittedName>
</protein>
<proteinExistence type="predicted"/>
<evidence type="ECO:0000256" key="3">
    <source>
        <dbReference type="ARBA" id="ARBA00022692"/>
    </source>
</evidence>
<evidence type="ECO:0000256" key="4">
    <source>
        <dbReference type="ARBA" id="ARBA00022989"/>
    </source>
</evidence>
<feature type="non-terminal residue" evidence="7">
    <location>
        <position position="1"/>
    </location>
</feature>
<dbReference type="InterPro" id="IPR018385">
    <property type="entry name" value="C4_dicarb_anaerob_car-like"/>
</dbReference>
<feature type="non-terminal residue" evidence="7">
    <location>
        <position position="79"/>
    </location>
</feature>
<feature type="transmembrane region" description="Helical" evidence="6">
    <location>
        <begin position="19"/>
        <end position="38"/>
    </location>
</feature>
<evidence type="ECO:0000256" key="6">
    <source>
        <dbReference type="SAM" id="Phobius"/>
    </source>
</evidence>
<comment type="subcellular location">
    <subcellularLocation>
        <location evidence="1">Cell membrane</location>
        <topology evidence="1">Multi-pass membrane protein</topology>
    </subcellularLocation>
</comment>
<dbReference type="AlphaFoldDB" id="A0AAW5TMG4"/>
<reference evidence="7" key="1">
    <citation type="submission" date="2022-10" db="EMBL/GenBank/DDBJ databases">
        <title>Comparative genomic study of S. anginosus.</title>
        <authorList>
            <person name="Prasad A."/>
            <person name="Ene A."/>
            <person name="Jablonska S."/>
            <person name="Du J."/>
            <person name="Wolfe A.J."/>
            <person name="Putonti C."/>
        </authorList>
    </citation>
    <scope>NUCLEOTIDE SEQUENCE</scope>
    <source>
        <strain evidence="7">UMB6888</strain>
    </source>
</reference>
<feature type="transmembrane region" description="Helical" evidence="6">
    <location>
        <begin position="44"/>
        <end position="70"/>
    </location>
</feature>
<evidence type="ECO:0000313" key="8">
    <source>
        <dbReference type="Proteomes" id="UP001208853"/>
    </source>
</evidence>
<dbReference type="Pfam" id="PF03606">
    <property type="entry name" value="DcuC"/>
    <property type="match status" value="1"/>
</dbReference>
<keyword evidence="2" id="KW-1003">Cell membrane</keyword>
<gene>
    <name evidence="7" type="ORF">OJ930_12425</name>
</gene>
<keyword evidence="4 6" id="KW-1133">Transmembrane helix</keyword>
<evidence type="ECO:0000313" key="7">
    <source>
        <dbReference type="EMBL" id="MCW1073773.1"/>
    </source>
</evidence>
<organism evidence="7 8">
    <name type="scientific">Streptococcus anginosus</name>
    <dbReference type="NCBI Taxonomy" id="1328"/>
    <lineage>
        <taxon>Bacteria</taxon>
        <taxon>Bacillati</taxon>
        <taxon>Bacillota</taxon>
        <taxon>Bacilli</taxon>
        <taxon>Lactobacillales</taxon>
        <taxon>Streptococcaceae</taxon>
        <taxon>Streptococcus</taxon>
        <taxon>Streptococcus anginosus group</taxon>
    </lineage>
</organism>
<evidence type="ECO:0000256" key="2">
    <source>
        <dbReference type="ARBA" id="ARBA00022475"/>
    </source>
</evidence>
<evidence type="ECO:0000256" key="1">
    <source>
        <dbReference type="ARBA" id="ARBA00004651"/>
    </source>
</evidence>
<sequence>GAFESGLIALTKKTKGHEFLLVFAVSVFMVVGGSLCGLEEEAVAFYPILVPIFLAMGYDSIICVGAIFLAGSMGTTFST</sequence>